<dbReference type="EMBL" id="SUMF01000001">
    <property type="protein sequence ID" value="TJZ78801.1"/>
    <property type="molecule type" value="Genomic_DNA"/>
</dbReference>
<organism evidence="2 3">
    <name type="scientific">Chitiniphilus eburneus</name>
    <dbReference type="NCBI Taxonomy" id="2571148"/>
    <lineage>
        <taxon>Bacteria</taxon>
        <taxon>Pseudomonadati</taxon>
        <taxon>Pseudomonadota</taxon>
        <taxon>Betaproteobacteria</taxon>
        <taxon>Neisseriales</taxon>
        <taxon>Chitinibacteraceae</taxon>
        <taxon>Chitiniphilus</taxon>
    </lineage>
</organism>
<proteinExistence type="predicted"/>
<dbReference type="Proteomes" id="UP000310016">
    <property type="component" value="Unassembled WGS sequence"/>
</dbReference>
<name>A0A4U0QBP0_9NEIS</name>
<gene>
    <name evidence="2" type="ORF">FAZ21_00485</name>
</gene>
<accession>A0A4U0QBP0</accession>
<evidence type="ECO:0000313" key="2">
    <source>
        <dbReference type="EMBL" id="TJZ78801.1"/>
    </source>
</evidence>
<keyword evidence="3" id="KW-1185">Reference proteome</keyword>
<feature type="domain" description="DUF4376" evidence="1">
    <location>
        <begin position="47"/>
        <end position="142"/>
    </location>
</feature>
<protein>
    <submittedName>
        <fullName evidence="2">DUF4376 domain-containing protein</fullName>
    </submittedName>
</protein>
<dbReference type="Pfam" id="PF14301">
    <property type="entry name" value="DUF4376"/>
    <property type="match status" value="1"/>
</dbReference>
<comment type="caution">
    <text evidence="2">The sequence shown here is derived from an EMBL/GenBank/DDBJ whole genome shotgun (WGS) entry which is preliminary data.</text>
</comment>
<dbReference type="AlphaFoldDB" id="A0A4U0QBP0"/>
<sequence>MPNDAIVITDDEYLFLLDGQYNGRIITADENGKPFLADKPELDINAARFELLSRLPAWETAERAAGIDHAGRRWLTTPEALQDIRDSLLAGMVPGGVWVDAAREVIPMTLGELQTLWTACVERGAAIYQRRLELEAQIAQMDREQLASFMPSWPEEIVG</sequence>
<reference evidence="2 3" key="1">
    <citation type="submission" date="2019-04" db="EMBL/GenBank/DDBJ databases">
        <title>Chitiniphilus eburnea sp. nov., a novel chitinolytic bacterium isolated from aquaculture sludge.</title>
        <authorList>
            <person name="Sheng M."/>
        </authorList>
    </citation>
    <scope>NUCLEOTIDE SEQUENCE [LARGE SCALE GENOMIC DNA]</scope>
    <source>
        <strain evidence="2 3">HX-2-15</strain>
    </source>
</reference>
<dbReference type="InterPro" id="IPR025484">
    <property type="entry name" value="DUF4376"/>
</dbReference>
<dbReference type="OrthoDB" id="8690176at2"/>
<evidence type="ECO:0000313" key="3">
    <source>
        <dbReference type="Proteomes" id="UP000310016"/>
    </source>
</evidence>
<evidence type="ECO:0000259" key="1">
    <source>
        <dbReference type="Pfam" id="PF14301"/>
    </source>
</evidence>